<keyword evidence="1" id="KW-0472">Membrane</keyword>
<keyword evidence="1" id="KW-0812">Transmembrane</keyword>
<dbReference type="EMBL" id="GBXM01059001">
    <property type="protein sequence ID" value="JAH49576.1"/>
    <property type="molecule type" value="Transcribed_RNA"/>
</dbReference>
<sequence>MYVCRHCMFLNTTCLICLKLCFLCFSYFYTVCSL</sequence>
<name>A0A0E9T7F4_ANGAN</name>
<dbReference type="AlphaFoldDB" id="A0A0E9T7F4"/>
<organism evidence="2">
    <name type="scientific">Anguilla anguilla</name>
    <name type="common">European freshwater eel</name>
    <name type="synonym">Muraena anguilla</name>
    <dbReference type="NCBI Taxonomy" id="7936"/>
    <lineage>
        <taxon>Eukaryota</taxon>
        <taxon>Metazoa</taxon>
        <taxon>Chordata</taxon>
        <taxon>Craniata</taxon>
        <taxon>Vertebrata</taxon>
        <taxon>Euteleostomi</taxon>
        <taxon>Actinopterygii</taxon>
        <taxon>Neopterygii</taxon>
        <taxon>Teleostei</taxon>
        <taxon>Anguilliformes</taxon>
        <taxon>Anguillidae</taxon>
        <taxon>Anguilla</taxon>
    </lineage>
</organism>
<evidence type="ECO:0000256" key="1">
    <source>
        <dbReference type="SAM" id="Phobius"/>
    </source>
</evidence>
<protein>
    <submittedName>
        <fullName evidence="2">Uncharacterized protein</fullName>
    </submittedName>
</protein>
<feature type="transmembrane region" description="Helical" evidence="1">
    <location>
        <begin position="7"/>
        <end position="29"/>
    </location>
</feature>
<evidence type="ECO:0000313" key="2">
    <source>
        <dbReference type="EMBL" id="JAH49576.1"/>
    </source>
</evidence>
<accession>A0A0E9T7F4</accession>
<proteinExistence type="predicted"/>
<reference evidence="2" key="1">
    <citation type="submission" date="2014-11" db="EMBL/GenBank/DDBJ databases">
        <authorList>
            <person name="Amaro Gonzalez C."/>
        </authorList>
    </citation>
    <scope>NUCLEOTIDE SEQUENCE</scope>
</reference>
<keyword evidence="1" id="KW-1133">Transmembrane helix</keyword>
<reference evidence="2" key="2">
    <citation type="journal article" date="2015" name="Fish Shellfish Immunol.">
        <title>Early steps in the European eel (Anguilla anguilla)-Vibrio vulnificus interaction in the gills: Role of the RtxA13 toxin.</title>
        <authorList>
            <person name="Callol A."/>
            <person name="Pajuelo D."/>
            <person name="Ebbesson L."/>
            <person name="Teles M."/>
            <person name="MacKenzie S."/>
            <person name="Amaro C."/>
        </authorList>
    </citation>
    <scope>NUCLEOTIDE SEQUENCE</scope>
</reference>